<proteinExistence type="predicted"/>
<reference evidence="2 3" key="1">
    <citation type="journal article" date="2019" name="Sci. Data">
        <title>Hybrid genome assembly and annotation of Danionella translucida.</title>
        <authorList>
            <person name="Kadobianskyi M."/>
            <person name="Schulze L."/>
            <person name="Schuelke M."/>
            <person name="Judkewitz B."/>
        </authorList>
    </citation>
    <scope>NUCLEOTIDE SEQUENCE [LARGE SCALE GENOMIC DNA]</scope>
    <source>
        <strain evidence="2 3">Bolton</strain>
    </source>
</reference>
<feature type="region of interest" description="Disordered" evidence="1">
    <location>
        <begin position="422"/>
        <end position="454"/>
    </location>
</feature>
<dbReference type="OrthoDB" id="8851897at2759"/>
<evidence type="ECO:0000313" key="2">
    <source>
        <dbReference type="EMBL" id="TRY82312.1"/>
    </source>
</evidence>
<dbReference type="Proteomes" id="UP000316079">
    <property type="component" value="Unassembled WGS sequence"/>
</dbReference>
<comment type="caution">
    <text evidence="2">The sequence shown here is derived from an EMBL/GenBank/DDBJ whole genome shotgun (WGS) entry which is preliminary data.</text>
</comment>
<evidence type="ECO:0000256" key="1">
    <source>
        <dbReference type="SAM" id="MobiDB-lite"/>
    </source>
</evidence>
<evidence type="ECO:0000313" key="3">
    <source>
        <dbReference type="Proteomes" id="UP000316079"/>
    </source>
</evidence>
<dbReference type="AlphaFoldDB" id="A0A553PXA0"/>
<name>A0A553PXA0_9TELE</name>
<keyword evidence="3" id="KW-1185">Reference proteome</keyword>
<organism evidence="2 3">
    <name type="scientific">Danionella cerebrum</name>
    <dbReference type="NCBI Taxonomy" id="2873325"/>
    <lineage>
        <taxon>Eukaryota</taxon>
        <taxon>Metazoa</taxon>
        <taxon>Chordata</taxon>
        <taxon>Craniata</taxon>
        <taxon>Vertebrata</taxon>
        <taxon>Euteleostomi</taxon>
        <taxon>Actinopterygii</taxon>
        <taxon>Neopterygii</taxon>
        <taxon>Teleostei</taxon>
        <taxon>Ostariophysi</taxon>
        <taxon>Cypriniformes</taxon>
        <taxon>Danionidae</taxon>
        <taxon>Danioninae</taxon>
        <taxon>Danionella</taxon>
    </lineage>
</organism>
<accession>A0A553PXA0</accession>
<dbReference type="EMBL" id="SRMA01026566">
    <property type="protein sequence ID" value="TRY82312.1"/>
    <property type="molecule type" value="Genomic_DNA"/>
</dbReference>
<sequence length="1272" mass="142087">MEDSADFRLESLQIIHSRPSLHQSEVRGQGAFVIRPDELEVTGTRACGQVRVIVVRAAESSRAIHLCVIWRQIRAGDGYSSIKQQSGLSPATEPHGQDDDEEGQEEGGHGHQRDDQIKRQFGAALVVSHVFEFRNFSQVIRDQFRDVPLRPDLSAVDTDAEESRIRGFHDLIREPRVLTGVRVHGDHLGDQGARLRAFGHQLGHEGVPFRRGVQDLRPVVVLVRDEDAHGHVTAQRRRAVASSQHEHRETLQLLVIEGPHGVNDPLRVSGGHRTNRGARFVILLDMSSVTVLLKYRRVIVDVSDSQTDFIYALTEDWSIIISIQHSDVYGYRAGSRWRPAVYRNCAHLRLESLQIIHSRLSFPQGEVGGQGALVIRPDELEVTGARARGQVRVIVVRAAESSRAIHLCVIWRQIRAGDGYSSIKQQSGLSPATEPHGQDDDDEGQEEGGHGHQRDDQIKRQFGAALVVSHVFEFRNFSQVIRDQFRDVPLRPDLSAVDTDAEESRIRGFHDLIREPRVLTGVRVHGDHLGDQRACLCAFGHQLGHKGVPFRRGVQDLRPVVVVVRDEDAHGHVTAQRRRAVVSSQHEHRETLQLLVIEGPHGVNDPLRVCGGHRTNRGARFIILLDMSSVTVLLKYRGVIVDVSDSQRVLQYELLFYCTRRFLSTKPLSVDPLRYGQFSGVQINVAVAFPVPFCINASFTRRKSVHIDPEILCYISNHRSSFHLLRERIAHVSRSAGEVRGQGAIVIRPDKLEVAGARARGQVRVIVVRAAESSRAIHLCVIWRQIRAGDGYSSIKQQSGLSPATEPHGQNDDEESQEEGGHRHQRDDQIKRQFGSTLVVSHVFEFRNFSQVIRDQFRDVPLRPDLSAVDTDAEESRIRGFHDLIREPRVLTGVRVHGDHLGDQGARLRAFGHQLGHKGVPFRRGVQDLRPVVVLVRDEDAHGHVTAQRRRAVVSSQHEHRETLQLRVIEGPHGVNDPRGHRSTVHLGGEQRVNDGAVLSPVRVCGGHRRNRGARFVILLDMSSVTVLLKYRRVIVDVSDSQMPSLSILSATGEVGGQGALVIRPDELEVTGARARGQVRVIVVRAAESSRAIHLCVIWRQIRAGDGYSSIKQQSGLSPATEPHGQDDDEEGQEEGGHGHQRDDQIKGQFGAALVVSHVFEFRNFSQVIRDQFRDVPLRPDLSAVGTDAEESRIRGFHDLIRKPRVLTGVRVHGDHLGDQGARLCTFGHQLGHEGVPFRRGVQDLRPVVVLVRDEDAHGHVTAQRRRAVVSS</sequence>
<feature type="region of interest" description="Disordered" evidence="1">
    <location>
        <begin position="81"/>
        <end position="113"/>
    </location>
</feature>
<gene>
    <name evidence="2" type="ORF">DNTS_005138</name>
</gene>
<protein>
    <submittedName>
        <fullName evidence="2">Uncharacterized protein</fullName>
    </submittedName>
</protein>
<feature type="region of interest" description="Disordered" evidence="1">
    <location>
        <begin position="1110"/>
        <end position="1144"/>
    </location>
</feature>
<feature type="compositionally biased region" description="Basic and acidic residues" evidence="1">
    <location>
        <begin position="1135"/>
        <end position="1144"/>
    </location>
</feature>
<feature type="region of interest" description="Disordered" evidence="1">
    <location>
        <begin position="794"/>
        <end position="827"/>
    </location>
</feature>